<protein>
    <recommendedName>
        <fullName evidence="3">DUF2917 domain-containing protein</fullName>
    </recommendedName>
</protein>
<name>A0A6S7BC41_9BURK</name>
<dbReference type="Pfam" id="PF11142">
    <property type="entry name" value="DUF2917"/>
    <property type="match status" value="1"/>
</dbReference>
<evidence type="ECO:0000313" key="1">
    <source>
        <dbReference type="EMBL" id="CAB3786075.1"/>
    </source>
</evidence>
<dbReference type="Proteomes" id="UP000494115">
    <property type="component" value="Unassembled WGS sequence"/>
</dbReference>
<sequence>MDELRTFELGAPHAAQALILAQDATLCAVSGAIWLTVEGEADDVWLEPGEHIDLRAGKRVWLSAERDRTRFTVLTQGHVTAPVWLVALAAAIGKAMSRTTSPLRSF</sequence>
<gene>
    <name evidence="1" type="ORF">LMG28138_02156</name>
</gene>
<accession>A0A6S7BC41</accession>
<evidence type="ECO:0000313" key="2">
    <source>
        <dbReference type="Proteomes" id="UP000494115"/>
    </source>
</evidence>
<reference evidence="1 2" key="1">
    <citation type="submission" date="2020-04" db="EMBL/GenBank/DDBJ databases">
        <authorList>
            <person name="De Canck E."/>
        </authorList>
    </citation>
    <scope>NUCLEOTIDE SEQUENCE [LARGE SCALE GENOMIC DNA]</scope>
    <source>
        <strain evidence="1 2">LMG 28138</strain>
    </source>
</reference>
<evidence type="ECO:0008006" key="3">
    <source>
        <dbReference type="Google" id="ProtNLM"/>
    </source>
</evidence>
<keyword evidence="2" id="KW-1185">Reference proteome</keyword>
<dbReference type="EMBL" id="CADIKM010000007">
    <property type="protein sequence ID" value="CAB3786075.1"/>
    <property type="molecule type" value="Genomic_DNA"/>
</dbReference>
<dbReference type="RefSeq" id="WP_175104748.1">
    <property type="nucleotide sequence ID" value="NZ_CADIKM010000007.1"/>
</dbReference>
<proteinExistence type="predicted"/>
<organism evidence="1 2">
    <name type="scientific">Pararobbsia alpina</name>
    <dbReference type="NCBI Taxonomy" id="621374"/>
    <lineage>
        <taxon>Bacteria</taxon>
        <taxon>Pseudomonadati</taxon>
        <taxon>Pseudomonadota</taxon>
        <taxon>Betaproteobacteria</taxon>
        <taxon>Burkholderiales</taxon>
        <taxon>Burkholderiaceae</taxon>
        <taxon>Pararobbsia</taxon>
    </lineage>
</organism>
<dbReference type="AlphaFoldDB" id="A0A6S7BC41"/>
<dbReference type="InterPro" id="IPR021317">
    <property type="entry name" value="DUF2917"/>
</dbReference>